<dbReference type="PANTHER" id="PTHR42718">
    <property type="entry name" value="MAJOR FACILITATOR SUPERFAMILY MULTIDRUG TRANSPORTER MFSC"/>
    <property type="match status" value="1"/>
</dbReference>
<dbReference type="EMBL" id="SNZP01000009">
    <property type="protein sequence ID" value="TDR77855.1"/>
    <property type="molecule type" value="Genomic_DNA"/>
</dbReference>
<accession>A0A4R7B506</accession>
<keyword evidence="11" id="KW-1185">Reference proteome</keyword>
<feature type="transmembrane region" description="Helical" evidence="8">
    <location>
        <begin position="245"/>
        <end position="262"/>
    </location>
</feature>
<evidence type="ECO:0000259" key="9">
    <source>
        <dbReference type="PROSITE" id="PS50850"/>
    </source>
</evidence>
<feature type="transmembrane region" description="Helical" evidence="8">
    <location>
        <begin position="117"/>
        <end position="139"/>
    </location>
</feature>
<dbReference type="GO" id="GO:0022857">
    <property type="term" value="F:transmembrane transporter activity"/>
    <property type="evidence" value="ECO:0007669"/>
    <property type="project" value="InterPro"/>
</dbReference>
<gene>
    <name evidence="10" type="ORF">DFP86_10995</name>
</gene>
<organism evidence="10 11">
    <name type="scientific">Paludibacterium purpuratum</name>
    <dbReference type="NCBI Taxonomy" id="1144873"/>
    <lineage>
        <taxon>Bacteria</taxon>
        <taxon>Pseudomonadati</taxon>
        <taxon>Pseudomonadota</taxon>
        <taxon>Betaproteobacteria</taxon>
        <taxon>Neisseriales</taxon>
        <taxon>Chromobacteriaceae</taxon>
        <taxon>Paludibacterium</taxon>
    </lineage>
</organism>
<dbReference type="RefSeq" id="WP_133681545.1">
    <property type="nucleotide sequence ID" value="NZ_SNZP01000009.1"/>
</dbReference>
<dbReference type="Proteomes" id="UP000295611">
    <property type="component" value="Unassembled WGS sequence"/>
</dbReference>
<evidence type="ECO:0000256" key="7">
    <source>
        <dbReference type="ARBA" id="ARBA00023136"/>
    </source>
</evidence>
<keyword evidence="5 8" id="KW-0812">Transmembrane</keyword>
<evidence type="ECO:0000256" key="4">
    <source>
        <dbReference type="ARBA" id="ARBA00022475"/>
    </source>
</evidence>
<dbReference type="PROSITE" id="PS50850">
    <property type="entry name" value="MFS"/>
    <property type="match status" value="1"/>
</dbReference>
<feature type="transmembrane region" description="Helical" evidence="8">
    <location>
        <begin position="314"/>
        <end position="335"/>
    </location>
</feature>
<name>A0A4R7B506_9NEIS</name>
<feature type="domain" description="Major facilitator superfamily (MFS) profile" evidence="9">
    <location>
        <begin position="26"/>
        <end position="509"/>
    </location>
</feature>
<dbReference type="OrthoDB" id="9807274at2"/>
<reference evidence="10 11" key="1">
    <citation type="submission" date="2019-03" db="EMBL/GenBank/DDBJ databases">
        <title>Genomic Encyclopedia of Type Strains, Phase III (KMG-III): the genomes of soil and plant-associated and newly described type strains.</title>
        <authorList>
            <person name="Whitman W."/>
        </authorList>
    </citation>
    <scope>NUCLEOTIDE SEQUENCE [LARGE SCALE GENOMIC DNA]</scope>
    <source>
        <strain evidence="10 11">CECT 8976</strain>
    </source>
</reference>
<feature type="transmembrane region" description="Helical" evidence="8">
    <location>
        <begin position="283"/>
        <end position="302"/>
    </location>
</feature>
<feature type="transmembrane region" description="Helical" evidence="8">
    <location>
        <begin position="21"/>
        <end position="43"/>
    </location>
</feature>
<feature type="transmembrane region" description="Helical" evidence="8">
    <location>
        <begin position="63"/>
        <end position="83"/>
    </location>
</feature>
<dbReference type="InterPro" id="IPR020846">
    <property type="entry name" value="MFS_dom"/>
</dbReference>
<keyword evidence="7 8" id="KW-0472">Membrane</keyword>
<evidence type="ECO:0000313" key="11">
    <source>
        <dbReference type="Proteomes" id="UP000295611"/>
    </source>
</evidence>
<evidence type="ECO:0000256" key="1">
    <source>
        <dbReference type="ARBA" id="ARBA00004651"/>
    </source>
</evidence>
<dbReference type="InterPro" id="IPR011701">
    <property type="entry name" value="MFS"/>
</dbReference>
<feature type="transmembrane region" description="Helical" evidence="8">
    <location>
        <begin position="347"/>
        <end position="363"/>
    </location>
</feature>
<dbReference type="InterPro" id="IPR004638">
    <property type="entry name" value="EmrB-like"/>
</dbReference>
<dbReference type="SUPFAM" id="SSF103473">
    <property type="entry name" value="MFS general substrate transporter"/>
    <property type="match status" value="1"/>
</dbReference>
<evidence type="ECO:0000256" key="5">
    <source>
        <dbReference type="ARBA" id="ARBA00022692"/>
    </source>
</evidence>
<feature type="transmembrane region" description="Helical" evidence="8">
    <location>
        <begin position="178"/>
        <end position="200"/>
    </location>
</feature>
<dbReference type="GO" id="GO:0005886">
    <property type="term" value="C:plasma membrane"/>
    <property type="evidence" value="ECO:0007669"/>
    <property type="project" value="UniProtKB-SubCell"/>
</dbReference>
<sequence length="518" mass="56027">MEHTLPNTPTQANDPARLSGALLWIAGIVLAMANFVAVLNMTIANVTVPNMAGALGAGSSQGTWIITSYAVAEAITVPLTGWLSSRFGAVKLFTLAVAMFGVFSLLCGVSTSLNMLLLMRVLQGMAGGPLMALSQTLLLRIFPKEQSMQAMGLWAMTTLLAPVVGPVLGGWICDNYNWSWVFLINVPMALAFAVIAWTLLKRYVDPIVNNPIDRIGMLLLVIWVASLQIMLDEGKDLDWFASDEIRILAVIAAVGFLSFLIWELTEEHPIVNLKVFRHRGFSSCMIVLALAFGAFFGLNVLTPQWLEYNMGYNTTWAGLVVAWGGLLSVVFSPIAANLANRTDPRKLIFIGTLWLAINTFWRSSATSDMSYFTICVPLFFMGVGMPMYYVPLTGLAMGSVDEEETASAAGLMNFVRTISGAIATSLVTTAWQDRSYIAHAELTNVLDPSGQAATLLHSGQRYAQMGREMINMMVNGQSLLLATNGLMVTIGGVFLLATAAILLAPKPSRVVDPNSVGH</sequence>
<comment type="caution">
    <text evidence="10">The sequence shown here is derived from an EMBL/GenBank/DDBJ whole genome shotgun (WGS) entry which is preliminary data.</text>
</comment>
<keyword evidence="4" id="KW-1003">Cell membrane</keyword>
<evidence type="ECO:0000256" key="3">
    <source>
        <dbReference type="ARBA" id="ARBA00022448"/>
    </source>
</evidence>
<dbReference type="PRINTS" id="PR01036">
    <property type="entry name" value="TCRTETB"/>
</dbReference>
<dbReference type="CDD" id="cd17503">
    <property type="entry name" value="MFS_LmrB_MDR_like"/>
    <property type="match status" value="1"/>
</dbReference>
<dbReference type="Gene3D" id="1.20.1720.10">
    <property type="entry name" value="Multidrug resistance protein D"/>
    <property type="match status" value="2"/>
</dbReference>
<proteinExistence type="inferred from homology"/>
<comment type="subcellular location">
    <subcellularLocation>
        <location evidence="1">Cell membrane</location>
        <topology evidence="1">Multi-pass membrane protein</topology>
    </subcellularLocation>
</comment>
<dbReference type="AlphaFoldDB" id="A0A4R7B506"/>
<dbReference type="NCBIfam" id="TIGR00711">
    <property type="entry name" value="efflux_EmrB"/>
    <property type="match status" value="1"/>
</dbReference>
<comment type="similarity">
    <text evidence="2">Belongs to the major facilitator superfamily. EmrB family.</text>
</comment>
<feature type="transmembrane region" description="Helical" evidence="8">
    <location>
        <begin position="479"/>
        <end position="504"/>
    </location>
</feature>
<feature type="transmembrane region" description="Helical" evidence="8">
    <location>
        <begin position="90"/>
        <end position="111"/>
    </location>
</feature>
<dbReference type="InterPro" id="IPR036259">
    <property type="entry name" value="MFS_trans_sf"/>
</dbReference>
<evidence type="ECO:0000313" key="10">
    <source>
        <dbReference type="EMBL" id="TDR77855.1"/>
    </source>
</evidence>
<feature type="transmembrane region" description="Helical" evidence="8">
    <location>
        <begin position="212"/>
        <end position="230"/>
    </location>
</feature>
<evidence type="ECO:0000256" key="2">
    <source>
        <dbReference type="ARBA" id="ARBA00008537"/>
    </source>
</evidence>
<evidence type="ECO:0000256" key="6">
    <source>
        <dbReference type="ARBA" id="ARBA00022989"/>
    </source>
</evidence>
<dbReference type="Pfam" id="PF07690">
    <property type="entry name" value="MFS_1"/>
    <property type="match status" value="1"/>
</dbReference>
<keyword evidence="6 8" id="KW-1133">Transmembrane helix</keyword>
<evidence type="ECO:0000256" key="8">
    <source>
        <dbReference type="SAM" id="Phobius"/>
    </source>
</evidence>
<protein>
    <submittedName>
        <fullName evidence="10">DHA2 family multidrug resistance protein</fullName>
    </submittedName>
</protein>
<keyword evidence="3" id="KW-0813">Transport</keyword>
<dbReference type="PANTHER" id="PTHR42718:SF9">
    <property type="entry name" value="MAJOR FACILITATOR SUPERFAMILY MULTIDRUG TRANSPORTER MFSC"/>
    <property type="match status" value="1"/>
</dbReference>
<feature type="transmembrane region" description="Helical" evidence="8">
    <location>
        <begin position="369"/>
        <end position="390"/>
    </location>
</feature>
<feature type="transmembrane region" description="Helical" evidence="8">
    <location>
        <begin position="151"/>
        <end position="172"/>
    </location>
</feature>